<protein>
    <recommendedName>
        <fullName evidence="3">ASCH domain-containing protein</fullName>
    </recommendedName>
</protein>
<dbReference type="RefSeq" id="WP_306779526.1">
    <property type="nucleotide sequence ID" value="NZ_JAJEPS010000001.1"/>
</dbReference>
<reference evidence="1 2" key="1">
    <citation type="submission" date="2021-10" db="EMBL/GenBank/DDBJ databases">
        <title>Anaerobic single-cell dispensing facilitates the cultivation of human gut bacteria.</title>
        <authorList>
            <person name="Afrizal A."/>
        </authorList>
    </citation>
    <scope>NUCLEOTIDE SEQUENCE [LARGE SCALE GENOMIC DNA]</scope>
    <source>
        <strain evidence="1 2">CLA-AA-H276</strain>
    </source>
</reference>
<dbReference type="SUPFAM" id="SSF88697">
    <property type="entry name" value="PUA domain-like"/>
    <property type="match status" value="1"/>
</dbReference>
<proteinExistence type="predicted"/>
<name>A0AAE3DAY9_9FIRM</name>
<sequence>MEEAEKMPVVILSLHQKWWKKMAAGEKVLELRKTKPQCKAPFRVLVYVTGGVGIVGEFICPEVLEIKNFEEAERKSKVPAHDIHNYAAGSRNKVYGWEVSTVREYEKPLTLETLGIKRAPQSWQYVR</sequence>
<gene>
    <name evidence="1" type="ORF">LKD36_02275</name>
</gene>
<comment type="caution">
    <text evidence="1">The sequence shown here is derived from an EMBL/GenBank/DDBJ whole genome shotgun (WGS) entry which is preliminary data.</text>
</comment>
<evidence type="ECO:0008006" key="3">
    <source>
        <dbReference type="Google" id="ProtNLM"/>
    </source>
</evidence>
<dbReference type="InterPro" id="IPR015947">
    <property type="entry name" value="PUA-like_sf"/>
</dbReference>
<organism evidence="1 2">
    <name type="scientific">Hominiventricola filiformis</name>
    <dbReference type="NCBI Taxonomy" id="2885352"/>
    <lineage>
        <taxon>Bacteria</taxon>
        <taxon>Bacillati</taxon>
        <taxon>Bacillota</taxon>
        <taxon>Clostridia</taxon>
        <taxon>Lachnospirales</taxon>
        <taxon>Lachnospiraceae</taxon>
        <taxon>Hominiventricola</taxon>
    </lineage>
</organism>
<dbReference type="Gene3D" id="2.30.130.30">
    <property type="entry name" value="Hypothetical protein"/>
    <property type="match status" value="1"/>
</dbReference>
<dbReference type="EMBL" id="JAJEPS010000001">
    <property type="protein sequence ID" value="MCC2125001.1"/>
    <property type="molecule type" value="Genomic_DNA"/>
</dbReference>
<evidence type="ECO:0000313" key="1">
    <source>
        <dbReference type="EMBL" id="MCC2125001.1"/>
    </source>
</evidence>
<dbReference type="Proteomes" id="UP001198220">
    <property type="component" value="Unassembled WGS sequence"/>
</dbReference>
<accession>A0AAE3DAY9</accession>
<keyword evidence="2" id="KW-1185">Reference proteome</keyword>
<dbReference type="AlphaFoldDB" id="A0AAE3DAY9"/>
<evidence type="ECO:0000313" key="2">
    <source>
        <dbReference type="Proteomes" id="UP001198220"/>
    </source>
</evidence>